<feature type="binding site" evidence="4">
    <location>
        <position position="219"/>
    </location>
    <ligand>
        <name>Mg(2+)</name>
        <dbReference type="ChEBI" id="CHEBI:18420"/>
    </ligand>
</feature>
<dbReference type="Gene3D" id="3.30.390.10">
    <property type="entry name" value="Enolase-like, N-terminal domain"/>
    <property type="match status" value="1"/>
</dbReference>
<dbReference type="SFLD" id="SFLDF00009">
    <property type="entry name" value="o-succinylbenzoate_synthase"/>
    <property type="match status" value="1"/>
</dbReference>
<dbReference type="HAMAP" id="MF_00470">
    <property type="entry name" value="MenC_1"/>
    <property type="match status" value="1"/>
</dbReference>
<dbReference type="EC" id="4.2.1.113" evidence="4"/>
<protein>
    <recommendedName>
        <fullName evidence="4">o-succinylbenzoate synthase</fullName>
        <shortName evidence="4">OSB synthase</shortName>
        <shortName evidence="4">OSBS</shortName>
        <ecNumber evidence="4">4.2.1.113</ecNumber>
    </recommendedName>
    <alternativeName>
        <fullName evidence="4">4-(2'-carboxyphenyl)-4-oxybutyric acid synthase</fullName>
    </alternativeName>
    <alternativeName>
        <fullName evidence="4">o-succinylbenzoic acid synthase</fullName>
    </alternativeName>
</protein>
<keyword evidence="7" id="KW-1185">Reference proteome</keyword>
<comment type="caution">
    <text evidence="6">The sequence shown here is derived from an EMBL/GenBank/DDBJ whole genome shotgun (WGS) entry which is preliminary data.</text>
</comment>
<comment type="pathway">
    <text evidence="4">Quinol/quinone metabolism; 1,4-dihydroxy-2-naphthoate biosynthesis; 1,4-dihydroxy-2-naphthoate from chorismate: step 4/7.</text>
</comment>
<dbReference type="Gene3D" id="3.20.20.120">
    <property type="entry name" value="Enolase-like C-terminal domain"/>
    <property type="match status" value="1"/>
</dbReference>
<evidence type="ECO:0000256" key="2">
    <source>
        <dbReference type="ARBA" id="ARBA00022842"/>
    </source>
</evidence>
<dbReference type="EMBL" id="VAWA01000001">
    <property type="protein sequence ID" value="TLP80066.1"/>
    <property type="molecule type" value="Genomic_DNA"/>
</dbReference>
<comment type="cofactor">
    <cofactor evidence="4">
        <name>a divalent metal cation</name>
        <dbReference type="ChEBI" id="CHEBI:60240"/>
    </cofactor>
</comment>
<dbReference type="GO" id="GO:0000287">
    <property type="term" value="F:magnesium ion binding"/>
    <property type="evidence" value="ECO:0007669"/>
    <property type="project" value="UniProtKB-UniRule"/>
</dbReference>
<dbReference type="InterPro" id="IPR029065">
    <property type="entry name" value="Enolase_C-like"/>
</dbReference>
<dbReference type="SUPFAM" id="SSF51604">
    <property type="entry name" value="Enolase C-terminal domain-like"/>
    <property type="match status" value="1"/>
</dbReference>
<dbReference type="GO" id="GO:0009234">
    <property type="term" value="P:menaquinone biosynthetic process"/>
    <property type="evidence" value="ECO:0007669"/>
    <property type="project" value="UniProtKB-UniRule"/>
</dbReference>
<dbReference type="Proteomes" id="UP000306544">
    <property type="component" value="Unassembled WGS sequence"/>
</dbReference>
<dbReference type="CDD" id="cd03320">
    <property type="entry name" value="OSBS"/>
    <property type="match status" value="1"/>
</dbReference>
<evidence type="ECO:0000256" key="4">
    <source>
        <dbReference type="HAMAP-Rule" id="MF_00470"/>
    </source>
</evidence>
<dbReference type="Pfam" id="PF18374">
    <property type="entry name" value="Enolase_like_N"/>
    <property type="match status" value="1"/>
</dbReference>
<dbReference type="SMART" id="SM00922">
    <property type="entry name" value="MR_MLE"/>
    <property type="match status" value="1"/>
</dbReference>
<dbReference type="Pfam" id="PF13378">
    <property type="entry name" value="MR_MLE_C"/>
    <property type="match status" value="1"/>
</dbReference>
<keyword evidence="1 4" id="KW-0479">Metal-binding</keyword>
<dbReference type="NCBIfam" id="NF002782">
    <property type="entry name" value="PRK02901.1"/>
    <property type="match status" value="1"/>
</dbReference>
<dbReference type="SFLD" id="SFLDS00001">
    <property type="entry name" value="Enolase"/>
    <property type="match status" value="1"/>
</dbReference>
<dbReference type="AlphaFoldDB" id="A0A5R9AQE6"/>
<dbReference type="UniPathway" id="UPA01057">
    <property type="reaction ID" value="UER00165"/>
</dbReference>
<comment type="similarity">
    <text evidence="4">Belongs to the mandelate racemase/muconate lactonizing enzyme family. MenC type 1 subfamily.</text>
</comment>
<feature type="active site" description="Proton donor" evidence="4">
    <location>
        <position position="132"/>
    </location>
</feature>
<feature type="active site" description="Proton acceptor" evidence="4">
    <location>
        <position position="243"/>
    </location>
</feature>
<feature type="binding site" evidence="4">
    <location>
        <position position="162"/>
    </location>
    <ligand>
        <name>Mg(2+)</name>
        <dbReference type="ChEBI" id="CHEBI:18420"/>
    </ligand>
</feature>
<comment type="pathway">
    <text evidence="4">Quinol/quinone metabolism; menaquinone biosynthesis.</text>
</comment>
<dbReference type="PANTHER" id="PTHR48073:SF2">
    <property type="entry name" value="O-SUCCINYLBENZOATE SYNTHASE"/>
    <property type="match status" value="1"/>
</dbReference>
<accession>A0A5R9AQE6</accession>
<reference evidence="6 7" key="1">
    <citation type="submission" date="2019-05" db="EMBL/GenBank/DDBJ databases">
        <title>Nesterenkonia sp. GY239, isolated from the Southern Atlantic Ocean.</title>
        <authorList>
            <person name="Zhang G."/>
        </authorList>
    </citation>
    <scope>NUCLEOTIDE SEQUENCE [LARGE SCALE GENOMIC DNA]</scope>
    <source>
        <strain evidence="6 7">GY239</strain>
    </source>
</reference>
<sequence length="368" mass="39618">MSLLFQLHLRTREHRLKRVEAHQLPEPTELLEAAVTVSLPLRTRFRGQTRREVMLLRGPAGWAEFGPFPEYGPEESAHWLQAALHAAWQGLGTPQREEIPINATVPAVGPAEVEPVLARYGDVDAIPAVKVKVAEPGDSTQDDLARVAEVHRLLPRAGIRVDANGAWTMTQAVDQLSRIAEIAGDRLEYAEQPVAGIEPLAELREQLHSRRMPILIAADEAVRKSDDPLRVAALGAADLIVVKVPPLGGVERALEVVARSGMPAVVSSALDTSIGLCAGLALAARLPELPYACGLGTVSLFPEEVVADPLVPSAGALRVPVVQSPGRGVVIRSPEPDPQLLRQHSVSAQRQAWWSGRLSAAYDVLHGS</sequence>
<comment type="function">
    <text evidence="4">Converts 2-succinyl-6-hydroxy-2,4-cyclohexadiene-1-carboxylate (SHCHC) to 2-succinylbenzoate (OSB).</text>
</comment>
<dbReference type="OrthoDB" id="3725747at2"/>
<dbReference type="InterPro" id="IPR013342">
    <property type="entry name" value="Mandelate_racemase_C"/>
</dbReference>
<dbReference type="UniPathway" id="UPA00079"/>
<feature type="binding site" evidence="4">
    <location>
        <position position="191"/>
    </location>
    <ligand>
        <name>Mg(2+)</name>
        <dbReference type="ChEBI" id="CHEBI:18420"/>
    </ligand>
</feature>
<dbReference type="PANTHER" id="PTHR48073">
    <property type="entry name" value="O-SUCCINYLBENZOATE SYNTHASE-RELATED"/>
    <property type="match status" value="1"/>
</dbReference>
<dbReference type="InterPro" id="IPR010196">
    <property type="entry name" value="OSB_synthase_MenC1"/>
</dbReference>
<evidence type="ECO:0000256" key="3">
    <source>
        <dbReference type="ARBA" id="ARBA00023239"/>
    </source>
</evidence>
<feature type="domain" description="Mandelate racemase/muconate lactonizing enzyme C-terminal" evidence="5">
    <location>
        <begin position="110"/>
        <end position="210"/>
    </location>
</feature>
<proteinExistence type="inferred from homology"/>
<evidence type="ECO:0000313" key="6">
    <source>
        <dbReference type="EMBL" id="TLP80066.1"/>
    </source>
</evidence>
<evidence type="ECO:0000313" key="7">
    <source>
        <dbReference type="Proteomes" id="UP000306544"/>
    </source>
</evidence>
<dbReference type="SFLD" id="SFLDG00180">
    <property type="entry name" value="muconate_cycloisomerase"/>
    <property type="match status" value="1"/>
</dbReference>
<dbReference type="InterPro" id="IPR036849">
    <property type="entry name" value="Enolase-like_C_sf"/>
</dbReference>
<organism evidence="6 7">
    <name type="scientific">Nesterenkonia sphaerica</name>
    <dbReference type="NCBI Taxonomy" id="1804988"/>
    <lineage>
        <taxon>Bacteria</taxon>
        <taxon>Bacillati</taxon>
        <taxon>Actinomycetota</taxon>
        <taxon>Actinomycetes</taxon>
        <taxon>Micrococcales</taxon>
        <taxon>Micrococcaceae</taxon>
        <taxon>Nesterenkonia</taxon>
    </lineage>
</organism>
<gene>
    <name evidence="4" type="primary">menC</name>
    <name evidence="6" type="ORF">FEF27_01470</name>
</gene>
<comment type="catalytic activity">
    <reaction evidence="4">
        <text>(1R,6R)-6-hydroxy-2-succinyl-cyclohexa-2,4-diene-1-carboxylate = 2-succinylbenzoate + H2O</text>
        <dbReference type="Rhea" id="RHEA:10196"/>
        <dbReference type="ChEBI" id="CHEBI:15377"/>
        <dbReference type="ChEBI" id="CHEBI:18325"/>
        <dbReference type="ChEBI" id="CHEBI:58689"/>
        <dbReference type="EC" id="4.2.1.113"/>
    </reaction>
</comment>
<dbReference type="GO" id="GO:0043748">
    <property type="term" value="F:O-succinylbenzoate synthase activity"/>
    <property type="evidence" value="ECO:0007669"/>
    <property type="project" value="UniProtKB-EC"/>
</dbReference>
<keyword evidence="4" id="KW-0474">Menaquinone biosynthesis</keyword>
<evidence type="ECO:0000256" key="1">
    <source>
        <dbReference type="ARBA" id="ARBA00022723"/>
    </source>
</evidence>
<name>A0A5R9AQE6_9MICC</name>
<evidence type="ECO:0000259" key="5">
    <source>
        <dbReference type="SMART" id="SM00922"/>
    </source>
</evidence>
<keyword evidence="2 4" id="KW-0460">Magnesium</keyword>
<dbReference type="InterPro" id="IPR029017">
    <property type="entry name" value="Enolase-like_N"/>
</dbReference>
<keyword evidence="3 4" id="KW-0456">Lyase</keyword>